<name>A0ABU0ITB9_9CAUL</name>
<organism evidence="4 5">
    <name type="scientific">Caulobacter ginsengisoli</name>
    <dbReference type="NCBI Taxonomy" id="400775"/>
    <lineage>
        <taxon>Bacteria</taxon>
        <taxon>Pseudomonadati</taxon>
        <taxon>Pseudomonadota</taxon>
        <taxon>Alphaproteobacteria</taxon>
        <taxon>Caulobacterales</taxon>
        <taxon>Caulobacteraceae</taxon>
        <taxon>Caulobacter</taxon>
    </lineage>
</organism>
<evidence type="ECO:0000256" key="2">
    <source>
        <dbReference type="ARBA" id="ARBA00022649"/>
    </source>
</evidence>
<keyword evidence="5" id="KW-1185">Reference proteome</keyword>
<keyword evidence="3" id="KW-0175">Coiled coil</keyword>
<dbReference type="NCBIfam" id="TIGR02606">
    <property type="entry name" value="antidote_CC2985"/>
    <property type="match status" value="1"/>
</dbReference>
<feature type="coiled-coil region" evidence="3">
    <location>
        <begin position="36"/>
        <end position="63"/>
    </location>
</feature>
<evidence type="ECO:0000313" key="4">
    <source>
        <dbReference type="EMBL" id="MDQ0464611.1"/>
    </source>
</evidence>
<dbReference type="RefSeq" id="WP_307349413.1">
    <property type="nucleotide sequence ID" value="NZ_JAUSVS010000004.1"/>
</dbReference>
<dbReference type="Pfam" id="PF03693">
    <property type="entry name" value="ParD_antitoxin"/>
    <property type="match status" value="1"/>
</dbReference>
<protein>
    <submittedName>
        <fullName evidence="4">Antitoxin ParD1/3/4</fullName>
    </submittedName>
</protein>
<dbReference type="EMBL" id="JAUSVS010000004">
    <property type="protein sequence ID" value="MDQ0464611.1"/>
    <property type="molecule type" value="Genomic_DNA"/>
</dbReference>
<accession>A0ABU0ITB9</accession>
<keyword evidence="2" id="KW-1277">Toxin-antitoxin system</keyword>
<dbReference type="Gene3D" id="6.10.10.120">
    <property type="entry name" value="Antitoxin ParD1-like"/>
    <property type="match status" value="1"/>
</dbReference>
<dbReference type="InterPro" id="IPR038296">
    <property type="entry name" value="ParD_sf"/>
</dbReference>
<dbReference type="SUPFAM" id="SSF47598">
    <property type="entry name" value="Ribbon-helix-helix"/>
    <property type="match status" value="1"/>
</dbReference>
<proteinExistence type="inferred from homology"/>
<gene>
    <name evidence="4" type="ORF">QO010_002395</name>
</gene>
<evidence type="ECO:0000256" key="3">
    <source>
        <dbReference type="SAM" id="Coils"/>
    </source>
</evidence>
<comment type="caution">
    <text evidence="4">The sequence shown here is derived from an EMBL/GenBank/DDBJ whole genome shotgun (WGS) entry which is preliminary data.</text>
</comment>
<dbReference type="Proteomes" id="UP001228905">
    <property type="component" value="Unassembled WGS sequence"/>
</dbReference>
<dbReference type="PANTHER" id="PTHR36582:SF2">
    <property type="entry name" value="ANTITOXIN PARD"/>
    <property type="match status" value="1"/>
</dbReference>
<evidence type="ECO:0000313" key="5">
    <source>
        <dbReference type="Proteomes" id="UP001228905"/>
    </source>
</evidence>
<dbReference type="InterPro" id="IPR010985">
    <property type="entry name" value="Ribbon_hlx_hlx"/>
</dbReference>
<comment type="similarity">
    <text evidence="1">Belongs to the ParD antitoxin family.</text>
</comment>
<dbReference type="PANTHER" id="PTHR36582">
    <property type="entry name" value="ANTITOXIN PARD"/>
    <property type="match status" value="1"/>
</dbReference>
<reference evidence="4 5" key="1">
    <citation type="submission" date="2023-07" db="EMBL/GenBank/DDBJ databases">
        <title>Genomic Encyclopedia of Type Strains, Phase IV (KMG-IV): sequencing the most valuable type-strain genomes for metagenomic binning, comparative biology and taxonomic classification.</title>
        <authorList>
            <person name="Goeker M."/>
        </authorList>
    </citation>
    <scope>NUCLEOTIDE SEQUENCE [LARGE SCALE GENOMIC DNA]</scope>
    <source>
        <strain evidence="4 5">DSM 18695</strain>
    </source>
</reference>
<sequence>MGTRNVNLSVGLDHFIDEQVESGVYQNASEVVRAGLRLLKEQRDEHEAKLARLREAINEGLESLDRGEGIEVTDIDAWMLELQNESAE</sequence>
<evidence type="ECO:0000256" key="1">
    <source>
        <dbReference type="ARBA" id="ARBA00008580"/>
    </source>
</evidence>
<dbReference type="InterPro" id="IPR022789">
    <property type="entry name" value="ParD"/>
</dbReference>